<evidence type="ECO:0000313" key="2">
    <source>
        <dbReference type="Proteomes" id="UP000812013"/>
    </source>
</evidence>
<dbReference type="Proteomes" id="UP000812013">
    <property type="component" value="Unassembled WGS sequence"/>
</dbReference>
<sequence length="106" mass="11406">MTVKPDQLLDLIRRLTDPSAERRTRAADEATDWAEHLGPAEGKLVTGVLATAAACEHDPACLEAQLNAIIQLGRFADSETVGVLCTIKTSEIPETLSEHLDAVLND</sequence>
<proteinExistence type="predicted"/>
<dbReference type="RefSeq" id="WP_219665731.1">
    <property type="nucleotide sequence ID" value="NZ_WTFF01000033.1"/>
</dbReference>
<comment type="caution">
    <text evidence="1">The sequence shown here is derived from an EMBL/GenBank/DDBJ whole genome shotgun (WGS) entry which is preliminary data.</text>
</comment>
<name>A0ABS6Z233_9ACTN</name>
<dbReference type="EMBL" id="WTFF01000033">
    <property type="protein sequence ID" value="MBW5481792.1"/>
    <property type="molecule type" value="Genomic_DNA"/>
</dbReference>
<accession>A0ABS6Z233</accession>
<reference evidence="1 2" key="1">
    <citation type="submission" date="2019-12" db="EMBL/GenBank/DDBJ databases">
        <title>Genome sequence of Streptomyces bambusae.</title>
        <authorList>
            <person name="Bansal K."/>
            <person name="Choksket S."/>
            <person name="Korpole S."/>
            <person name="Patil P.B."/>
        </authorList>
    </citation>
    <scope>NUCLEOTIDE SEQUENCE [LARGE SCALE GENOMIC DNA]</scope>
    <source>
        <strain evidence="1 2">SK60</strain>
    </source>
</reference>
<protein>
    <recommendedName>
        <fullName evidence="3">HEAT repeat domain-containing protein</fullName>
    </recommendedName>
</protein>
<keyword evidence="2" id="KW-1185">Reference proteome</keyword>
<gene>
    <name evidence="1" type="ORF">GPJ59_07810</name>
</gene>
<organism evidence="1 2">
    <name type="scientific">Streptomyces bambusae</name>
    <dbReference type="NCBI Taxonomy" id="1550616"/>
    <lineage>
        <taxon>Bacteria</taxon>
        <taxon>Bacillati</taxon>
        <taxon>Actinomycetota</taxon>
        <taxon>Actinomycetes</taxon>
        <taxon>Kitasatosporales</taxon>
        <taxon>Streptomycetaceae</taxon>
        <taxon>Streptomyces</taxon>
    </lineage>
</organism>
<evidence type="ECO:0000313" key="1">
    <source>
        <dbReference type="EMBL" id="MBW5481792.1"/>
    </source>
</evidence>
<evidence type="ECO:0008006" key="3">
    <source>
        <dbReference type="Google" id="ProtNLM"/>
    </source>
</evidence>